<sequence length="181" mass="20827">MKKKMLSGAEKKWTDFLNSAGFVKNEHKLRLPSRFKSSVPWVKGVPSPVLPVKMMSNITVHDGWGNPHALKIAEKIISEHQDLSLRDLLEEMLAGKYSSEICYPYVWWVFPNHKRTRSMYEDALGMTFVKLDNLWQQVYPIHSMGALVGAQGTESYEDLPKGGYFVLWDNEDQARKHNDSK</sequence>
<evidence type="ECO:0000313" key="2">
    <source>
        <dbReference type="Proteomes" id="UP001264519"/>
    </source>
</evidence>
<name>A0ABU1FZY9_9GAMM</name>
<keyword evidence="2" id="KW-1185">Reference proteome</keyword>
<dbReference type="Proteomes" id="UP001264519">
    <property type="component" value="Unassembled WGS sequence"/>
</dbReference>
<evidence type="ECO:0000313" key="1">
    <source>
        <dbReference type="EMBL" id="MDR5866242.1"/>
    </source>
</evidence>
<protein>
    <submittedName>
        <fullName evidence="1">Uncharacterized protein</fullName>
    </submittedName>
</protein>
<dbReference type="EMBL" id="JARWAK010000003">
    <property type="protein sequence ID" value="MDR5866242.1"/>
    <property type="molecule type" value="Genomic_DNA"/>
</dbReference>
<organism evidence="1 2">
    <name type="scientific">Halomonas koreensis</name>
    <dbReference type="NCBI Taxonomy" id="245385"/>
    <lineage>
        <taxon>Bacteria</taxon>
        <taxon>Pseudomonadati</taxon>
        <taxon>Pseudomonadota</taxon>
        <taxon>Gammaproteobacteria</taxon>
        <taxon>Oceanospirillales</taxon>
        <taxon>Halomonadaceae</taxon>
        <taxon>Halomonas</taxon>
    </lineage>
</organism>
<dbReference type="RefSeq" id="WP_309651844.1">
    <property type="nucleotide sequence ID" value="NZ_JARWAK010000003.1"/>
</dbReference>
<reference evidence="1 2" key="1">
    <citation type="submission" date="2023-04" db="EMBL/GenBank/DDBJ databases">
        <title>A long-awaited taxogenomic arrangement of the family Halomonadaceae.</title>
        <authorList>
            <person name="De La Haba R."/>
            <person name="Chuvochina M."/>
            <person name="Wittouck S."/>
            <person name="Arahal D.R."/>
            <person name="Sanchez-Porro C."/>
            <person name="Hugenholtz P."/>
            <person name="Ventosa A."/>
        </authorList>
    </citation>
    <scope>NUCLEOTIDE SEQUENCE [LARGE SCALE GENOMIC DNA]</scope>
    <source>
        <strain evidence="1 2">DSM 23530</strain>
    </source>
</reference>
<gene>
    <name evidence="1" type="ORF">QC818_05515</name>
</gene>
<comment type="caution">
    <text evidence="1">The sequence shown here is derived from an EMBL/GenBank/DDBJ whole genome shotgun (WGS) entry which is preliminary data.</text>
</comment>
<accession>A0ABU1FZY9</accession>
<proteinExistence type="predicted"/>